<feature type="domain" description="Cytochrome c" evidence="21">
    <location>
        <begin position="253"/>
        <end position="348"/>
    </location>
</feature>
<gene>
    <name evidence="22" type="ordered locus">Hoch_2706</name>
</gene>
<keyword evidence="10" id="KW-0249">Electron transport</keyword>
<evidence type="ECO:0000259" key="21">
    <source>
        <dbReference type="PROSITE" id="PS51007"/>
    </source>
</evidence>
<dbReference type="HOGENOM" id="CLU_036876_1_0_7"/>
<keyword evidence="9" id="KW-1278">Translocase</keyword>
<dbReference type="STRING" id="502025.Hoch_2706"/>
<feature type="compositionally biased region" description="Low complexity" evidence="18">
    <location>
        <begin position="362"/>
        <end position="381"/>
    </location>
</feature>
<dbReference type="Gene3D" id="1.10.760.10">
    <property type="entry name" value="Cytochrome c-like domain"/>
    <property type="match status" value="1"/>
</dbReference>
<dbReference type="eggNOG" id="COG1622">
    <property type="taxonomic scope" value="Bacteria"/>
</dbReference>
<dbReference type="InterPro" id="IPR045187">
    <property type="entry name" value="CcO_II"/>
</dbReference>
<dbReference type="SUPFAM" id="SSF46626">
    <property type="entry name" value="Cytochrome c"/>
    <property type="match status" value="1"/>
</dbReference>
<evidence type="ECO:0000256" key="18">
    <source>
        <dbReference type="SAM" id="MobiDB-lite"/>
    </source>
</evidence>
<dbReference type="GO" id="GO:0005507">
    <property type="term" value="F:copper ion binding"/>
    <property type="evidence" value="ECO:0007669"/>
    <property type="project" value="InterPro"/>
</dbReference>
<dbReference type="InterPro" id="IPR036909">
    <property type="entry name" value="Cyt_c-like_dom_sf"/>
</dbReference>
<evidence type="ECO:0000256" key="12">
    <source>
        <dbReference type="ARBA" id="ARBA00023004"/>
    </source>
</evidence>
<dbReference type="SUPFAM" id="SSF49503">
    <property type="entry name" value="Cupredoxins"/>
    <property type="match status" value="1"/>
</dbReference>
<dbReference type="Pfam" id="PF00116">
    <property type="entry name" value="COX2"/>
    <property type="match status" value="1"/>
</dbReference>
<dbReference type="GO" id="GO:0020037">
    <property type="term" value="F:heme binding"/>
    <property type="evidence" value="ECO:0007669"/>
    <property type="project" value="InterPro"/>
</dbReference>
<dbReference type="OrthoDB" id="9781261at2"/>
<feature type="transmembrane region" description="Helical" evidence="19">
    <location>
        <begin position="28"/>
        <end position="52"/>
    </location>
</feature>
<dbReference type="GO" id="GO:0004129">
    <property type="term" value="F:cytochrome-c oxidase activity"/>
    <property type="evidence" value="ECO:0007669"/>
    <property type="project" value="UniProtKB-EC"/>
</dbReference>
<name>D0LN58_HALO1</name>
<feature type="transmembrane region" description="Helical" evidence="19">
    <location>
        <begin position="92"/>
        <end position="112"/>
    </location>
</feature>
<evidence type="ECO:0000256" key="7">
    <source>
        <dbReference type="ARBA" id="ARBA00022692"/>
    </source>
</evidence>
<evidence type="ECO:0000256" key="17">
    <source>
        <dbReference type="PROSITE-ProRule" id="PRU00433"/>
    </source>
</evidence>
<dbReference type="GO" id="GO:0016020">
    <property type="term" value="C:membrane"/>
    <property type="evidence" value="ECO:0007669"/>
    <property type="project" value="UniProtKB-SubCell"/>
</dbReference>
<dbReference type="InterPro" id="IPR001505">
    <property type="entry name" value="Copper_CuA"/>
</dbReference>
<dbReference type="PROSITE" id="PS00078">
    <property type="entry name" value="COX2"/>
    <property type="match status" value="1"/>
</dbReference>
<dbReference type="PROSITE" id="PS50857">
    <property type="entry name" value="COX2_CUA"/>
    <property type="match status" value="1"/>
</dbReference>
<dbReference type="GO" id="GO:0016491">
    <property type="term" value="F:oxidoreductase activity"/>
    <property type="evidence" value="ECO:0007669"/>
    <property type="project" value="InterPro"/>
</dbReference>
<dbReference type="PANTHER" id="PTHR22888">
    <property type="entry name" value="CYTOCHROME C OXIDASE, SUBUNIT II"/>
    <property type="match status" value="1"/>
</dbReference>
<keyword evidence="12 17" id="KW-0408">Iron</keyword>
<evidence type="ECO:0000256" key="9">
    <source>
        <dbReference type="ARBA" id="ARBA00022967"/>
    </source>
</evidence>
<dbReference type="CDD" id="cd13915">
    <property type="entry name" value="CuRO_HCO_II_like_2"/>
    <property type="match status" value="1"/>
</dbReference>
<dbReference type="Pfam" id="PF00034">
    <property type="entry name" value="Cytochrom_C"/>
    <property type="match status" value="1"/>
</dbReference>
<dbReference type="InterPro" id="IPR008972">
    <property type="entry name" value="Cupredoxin"/>
</dbReference>
<comment type="function">
    <text evidence="15">Subunits I and II form the functional core of the enzyme complex. Electrons originating in cytochrome c are transferred via heme a and Cu(A) to the binuclear center formed by heme a3 and Cu(B).</text>
</comment>
<keyword evidence="11 19" id="KW-1133">Transmembrane helix</keyword>
<comment type="subcellular location">
    <subcellularLocation>
        <location evidence="1">Membrane</location>
        <topology evidence="1">Multi-pass membrane protein</topology>
    </subcellularLocation>
</comment>
<evidence type="ECO:0000256" key="2">
    <source>
        <dbReference type="ARBA" id="ARBA00007866"/>
    </source>
</evidence>
<keyword evidence="7 19" id="KW-0812">Transmembrane</keyword>
<evidence type="ECO:0000256" key="8">
    <source>
        <dbReference type="ARBA" id="ARBA00022723"/>
    </source>
</evidence>
<organism evidence="22 23">
    <name type="scientific">Haliangium ochraceum (strain DSM 14365 / JCM 11303 / SMP-2)</name>
    <dbReference type="NCBI Taxonomy" id="502025"/>
    <lineage>
        <taxon>Bacteria</taxon>
        <taxon>Pseudomonadati</taxon>
        <taxon>Myxococcota</taxon>
        <taxon>Polyangia</taxon>
        <taxon>Haliangiales</taxon>
        <taxon>Kofleriaceae</taxon>
        <taxon>Haliangium</taxon>
    </lineage>
</organism>
<feature type="region of interest" description="Disordered" evidence="18">
    <location>
        <begin position="348"/>
        <end position="389"/>
    </location>
</feature>
<evidence type="ECO:0000256" key="11">
    <source>
        <dbReference type="ARBA" id="ARBA00022989"/>
    </source>
</evidence>
<dbReference type="GO" id="GO:0042773">
    <property type="term" value="P:ATP synthesis coupled electron transport"/>
    <property type="evidence" value="ECO:0007669"/>
    <property type="project" value="TreeGrafter"/>
</dbReference>
<evidence type="ECO:0000256" key="3">
    <source>
        <dbReference type="ARBA" id="ARBA00012949"/>
    </source>
</evidence>
<evidence type="ECO:0000313" key="22">
    <source>
        <dbReference type="EMBL" id="ACY15235.1"/>
    </source>
</evidence>
<dbReference type="Gene3D" id="2.60.40.420">
    <property type="entry name" value="Cupredoxins - blue copper proteins"/>
    <property type="match status" value="1"/>
</dbReference>
<sequence>MSWLNETLRTLLFLPEQASSVAGEIDALHYVVILTSLLGSAAVSAAVLYFLVRYRRSAQVAAADSDADSDADSAAQHADVRPAPSRRRGMPLALEIAVVLGLLGMFVGWWVIGFRQFVNLRTAPEDAMRVYVTGKKWMWSFAYPDGQASNAVLYVPAGQPVELLLSSRDVIHSFYVPAFRLKHDAVPGRMNSMWFEAEKPGVYPILCAEYCGDGHATMRGQVVVLAPADYQAQRGLAPGEQAGPAGALAAGDSMAAQGERLATRHGCMRCHTADGTPHIGPSFARVYERELPLVGGATVRADEAYLTESMMDPLARVRRGFQPVMPSYQGLLSAPEIAAIVEYIRSLRDVPPSPPAPPPTGPLQWPTPAQQGDADAPAVLDPLDEEGAP</sequence>
<dbReference type="AlphaFoldDB" id="D0LN58"/>
<keyword evidence="4" id="KW-0813">Transport</keyword>
<reference evidence="22 23" key="1">
    <citation type="journal article" date="2010" name="Stand. Genomic Sci.">
        <title>Complete genome sequence of Haliangium ochraceum type strain (SMP-2).</title>
        <authorList>
            <consortium name="US DOE Joint Genome Institute (JGI-PGF)"/>
            <person name="Ivanova N."/>
            <person name="Daum C."/>
            <person name="Lang E."/>
            <person name="Abt B."/>
            <person name="Kopitz M."/>
            <person name="Saunders E."/>
            <person name="Lapidus A."/>
            <person name="Lucas S."/>
            <person name="Glavina Del Rio T."/>
            <person name="Nolan M."/>
            <person name="Tice H."/>
            <person name="Copeland A."/>
            <person name="Cheng J.F."/>
            <person name="Chen F."/>
            <person name="Bruce D."/>
            <person name="Goodwin L."/>
            <person name="Pitluck S."/>
            <person name="Mavromatis K."/>
            <person name="Pati A."/>
            <person name="Mikhailova N."/>
            <person name="Chen A."/>
            <person name="Palaniappan K."/>
            <person name="Land M."/>
            <person name="Hauser L."/>
            <person name="Chang Y.J."/>
            <person name="Jeffries C.D."/>
            <person name="Detter J.C."/>
            <person name="Brettin T."/>
            <person name="Rohde M."/>
            <person name="Goker M."/>
            <person name="Bristow J."/>
            <person name="Markowitz V."/>
            <person name="Eisen J.A."/>
            <person name="Hugenholtz P."/>
            <person name="Kyrpides N.C."/>
            <person name="Klenk H.P."/>
        </authorList>
    </citation>
    <scope>NUCLEOTIDE SEQUENCE [LARGE SCALE GENOMIC DNA]</scope>
    <source>
        <strain evidence="23">DSM 14365 / CIP 107738 / JCM 11303 / AJ 13395 / SMP-2</strain>
    </source>
</reference>
<dbReference type="EC" id="7.1.1.9" evidence="3"/>
<evidence type="ECO:0000313" key="23">
    <source>
        <dbReference type="Proteomes" id="UP000001880"/>
    </source>
</evidence>
<keyword evidence="13" id="KW-0186">Copper</keyword>
<dbReference type="Gene3D" id="1.10.287.90">
    <property type="match status" value="1"/>
</dbReference>
<protein>
    <recommendedName>
        <fullName evidence="3">cytochrome-c oxidase</fullName>
        <ecNumber evidence="3">7.1.1.9</ecNumber>
    </recommendedName>
    <alternativeName>
        <fullName evidence="16">Cytochrome aa3 subunit 2</fullName>
    </alternativeName>
</protein>
<keyword evidence="14 19" id="KW-0472">Membrane</keyword>
<dbReference type="InterPro" id="IPR002429">
    <property type="entry name" value="CcO_II-like_C"/>
</dbReference>
<keyword evidence="5 17" id="KW-0349">Heme</keyword>
<dbReference type="EMBL" id="CP001804">
    <property type="protein sequence ID" value="ACY15235.1"/>
    <property type="molecule type" value="Genomic_DNA"/>
</dbReference>
<dbReference type="InterPro" id="IPR036257">
    <property type="entry name" value="Cyt_c_oxidase_su2_TM_sf"/>
</dbReference>
<comment type="similarity">
    <text evidence="2">Belongs to the cytochrome c oxidase subunit 2 family.</text>
</comment>
<dbReference type="eggNOG" id="COG2010">
    <property type="taxonomic scope" value="Bacteria"/>
</dbReference>
<dbReference type="InterPro" id="IPR009056">
    <property type="entry name" value="Cyt_c-like_dom"/>
</dbReference>
<proteinExistence type="inferred from homology"/>
<dbReference type="RefSeq" id="WP_012827843.1">
    <property type="nucleotide sequence ID" value="NC_013440.1"/>
</dbReference>
<feature type="compositionally biased region" description="Pro residues" evidence="18">
    <location>
        <begin position="351"/>
        <end position="361"/>
    </location>
</feature>
<evidence type="ECO:0000256" key="6">
    <source>
        <dbReference type="ARBA" id="ARBA00022660"/>
    </source>
</evidence>
<keyword evidence="23" id="KW-1185">Reference proteome</keyword>
<evidence type="ECO:0000256" key="4">
    <source>
        <dbReference type="ARBA" id="ARBA00022448"/>
    </source>
</evidence>
<dbReference type="Proteomes" id="UP000001880">
    <property type="component" value="Chromosome"/>
</dbReference>
<accession>D0LN58</accession>
<evidence type="ECO:0000256" key="16">
    <source>
        <dbReference type="ARBA" id="ARBA00031399"/>
    </source>
</evidence>
<evidence type="ECO:0000256" key="13">
    <source>
        <dbReference type="ARBA" id="ARBA00023008"/>
    </source>
</evidence>
<evidence type="ECO:0000256" key="5">
    <source>
        <dbReference type="ARBA" id="ARBA00022617"/>
    </source>
</evidence>
<dbReference type="PROSITE" id="PS51007">
    <property type="entry name" value="CYTC"/>
    <property type="match status" value="1"/>
</dbReference>
<evidence type="ECO:0000256" key="15">
    <source>
        <dbReference type="ARBA" id="ARBA00024688"/>
    </source>
</evidence>
<evidence type="ECO:0000256" key="14">
    <source>
        <dbReference type="ARBA" id="ARBA00023136"/>
    </source>
</evidence>
<evidence type="ECO:0000256" key="19">
    <source>
        <dbReference type="SAM" id="Phobius"/>
    </source>
</evidence>
<feature type="domain" description="Cytochrome oxidase subunit II copper A binding" evidence="20">
    <location>
        <begin position="125"/>
        <end position="236"/>
    </location>
</feature>
<keyword evidence="8 17" id="KW-0479">Metal-binding</keyword>
<dbReference type="InterPro" id="IPR014222">
    <property type="entry name" value="Cyt_c_oxidase_su2"/>
</dbReference>
<keyword evidence="6" id="KW-0679">Respiratory chain</keyword>
<dbReference type="PANTHER" id="PTHR22888:SF9">
    <property type="entry name" value="CYTOCHROME C OXIDASE SUBUNIT 2"/>
    <property type="match status" value="1"/>
</dbReference>
<dbReference type="KEGG" id="hoh:Hoch_2706"/>
<evidence type="ECO:0000256" key="10">
    <source>
        <dbReference type="ARBA" id="ARBA00022982"/>
    </source>
</evidence>
<evidence type="ECO:0000256" key="1">
    <source>
        <dbReference type="ARBA" id="ARBA00004141"/>
    </source>
</evidence>
<evidence type="ECO:0000259" key="20">
    <source>
        <dbReference type="PROSITE" id="PS50857"/>
    </source>
</evidence>
<dbReference type="NCBIfam" id="TIGR02866">
    <property type="entry name" value="CoxB"/>
    <property type="match status" value="1"/>
</dbReference>